<keyword evidence="2" id="KW-0472">Membrane</keyword>
<name>A0A7W7CD46_9PSEU</name>
<keyword evidence="2" id="KW-0812">Transmembrane</keyword>
<dbReference type="AlphaFoldDB" id="A0A7W7CD46"/>
<protein>
    <submittedName>
        <fullName evidence="3">Uncharacterized protein</fullName>
    </submittedName>
</protein>
<feature type="transmembrane region" description="Helical" evidence="2">
    <location>
        <begin position="34"/>
        <end position="54"/>
    </location>
</feature>
<organism evidence="3 4">
    <name type="scientific">Crossiella cryophila</name>
    <dbReference type="NCBI Taxonomy" id="43355"/>
    <lineage>
        <taxon>Bacteria</taxon>
        <taxon>Bacillati</taxon>
        <taxon>Actinomycetota</taxon>
        <taxon>Actinomycetes</taxon>
        <taxon>Pseudonocardiales</taxon>
        <taxon>Pseudonocardiaceae</taxon>
        <taxon>Crossiella</taxon>
    </lineage>
</organism>
<comment type="caution">
    <text evidence="3">The sequence shown here is derived from an EMBL/GenBank/DDBJ whole genome shotgun (WGS) entry which is preliminary data.</text>
</comment>
<dbReference type="Proteomes" id="UP000533598">
    <property type="component" value="Unassembled WGS sequence"/>
</dbReference>
<proteinExistence type="predicted"/>
<reference evidence="3 4" key="1">
    <citation type="submission" date="2020-08" db="EMBL/GenBank/DDBJ databases">
        <title>Sequencing the genomes of 1000 actinobacteria strains.</title>
        <authorList>
            <person name="Klenk H.-P."/>
        </authorList>
    </citation>
    <scope>NUCLEOTIDE SEQUENCE [LARGE SCALE GENOMIC DNA]</scope>
    <source>
        <strain evidence="3 4">DSM 44230</strain>
    </source>
</reference>
<evidence type="ECO:0000313" key="3">
    <source>
        <dbReference type="EMBL" id="MBB4678842.1"/>
    </source>
</evidence>
<keyword evidence="2" id="KW-1133">Transmembrane helix</keyword>
<accession>A0A7W7CD46</accession>
<evidence type="ECO:0000313" key="4">
    <source>
        <dbReference type="Proteomes" id="UP000533598"/>
    </source>
</evidence>
<keyword evidence="4" id="KW-1185">Reference proteome</keyword>
<dbReference type="EMBL" id="JACHMH010000001">
    <property type="protein sequence ID" value="MBB4678842.1"/>
    <property type="molecule type" value="Genomic_DNA"/>
</dbReference>
<gene>
    <name evidence="3" type="ORF">HNR67_004960</name>
</gene>
<evidence type="ECO:0000256" key="2">
    <source>
        <dbReference type="SAM" id="Phobius"/>
    </source>
</evidence>
<feature type="region of interest" description="Disordered" evidence="1">
    <location>
        <begin position="1"/>
        <end position="29"/>
    </location>
</feature>
<evidence type="ECO:0000256" key="1">
    <source>
        <dbReference type="SAM" id="MobiDB-lite"/>
    </source>
</evidence>
<sequence>MTELYRPAAVRAHQAAPRGGEPEDPKARPIRPRWWPAVAAISMLAAAVATCLLVRVPVTARATPTGVDGETVTAVVVNGKQPGLGALAQVTTGGGTLSGEVVAGAPELRIRVPGLAADRVTAIAINLGSRPLLLDLLD</sequence>
<dbReference type="RefSeq" id="WP_185004661.1">
    <property type="nucleotide sequence ID" value="NZ_BAAAUI010000052.1"/>
</dbReference>